<feature type="region of interest" description="Disordered" evidence="2">
    <location>
        <begin position="1"/>
        <end position="22"/>
    </location>
</feature>
<dbReference type="Pfam" id="PF07883">
    <property type="entry name" value="Cupin_2"/>
    <property type="match status" value="1"/>
</dbReference>
<dbReference type="RefSeq" id="WP_175537767.1">
    <property type="nucleotide sequence ID" value="NZ_FMZC01000009.1"/>
</dbReference>
<dbReference type="AlphaFoldDB" id="A0A1G6XP28"/>
<dbReference type="STRING" id="187868.SAMN05192589_10969"/>
<evidence type="ECO:0000256" key="1">
    <source>
        <dbReference type="ARBA" id="ARBA00022723"/>
    </source>
</evidence>
<dbReference type="Proteomes" id="UP000198781">
    <property type="component" value="Unassembled WGS sequence"/>
</dbReference>
<accession>A0A1G6XP28</accession>
<dbReference type="InterPro" id="IPR014710">
    <property type="entry name" value="RmlC-like_jellyroll"/>
</dbReference>
<proteinExistence type="predicted"/>
<keyword evidence="1" id="KW-0479">Metal-binding</keyword>
<dbReference type="GO" id="GO:0046872">
    <property type="term" value="F:metal ion binding"/>
    <property type="evidence" value="ECO:0007669"/>
    <property type="project" value="UniProtKB-KW"/>
</dbReference>
<evidence type="ECO:0000313" key="4">
    <source>
        <dbReference type="EMBL" id="SDD79979.1"/>
    </source>
</evidence>
<evidence type="ECO:0000313" key="5">
    <source>
        <dbReference type="Proteomes" id="UP000198781"/>
    </source>
</evidence>
<dbReference type="PANTHER" id="PTHR35848:SF6">
    <property type="entry name" value="CUPIN TYPE-2 DOMAIN-CONTAINING PROTEIN"/>
    <property type="match status" value="1"/>
</dbReference>
<reference evidence="4 5" key="1">
    <citation type="submission" date="2016-10" db="EMBL/GenBank/DDBJ databases">
        <authorList>
            <person name="de Groot N.N."/>
        </authorList>
    </citation>
    <scope>NUCLEOTIDE SEQUENCE [LARGE SCALE GENOMIC DNA]</scope>
    <source>
        <strain evidence="4 5">DSM 16619</strain>
    </source>
</reference>
<dbReference type="PANTHER" id="PTHR35848">
    <property type="entry name" value="OXALATE-BINDING PROTEIN"/>
    <property type="match status" value="1"/>
</dbReference>
<dbReference type="InterPro" id="IPR013096">
    <property type="entry name" value="Cupin_2"/>
</dbReference>
<dbReference type="InterPro" id="IPR011051">
    <property type="entry name" value="RmlC_Cupin_sf"/>
</dbReference>
<feature type="compositionally biased region" description="Low complexity" evidence="2">
    <location>
        <begin position="1"/>
        <end position="17"/>
    </location>
</feature>
<evidence type="ECO:0000256" key="2">
    <source>
        <dbReference type="SAM" id="MobiDB-lite"/>
    </source>
</evidence>
<organism evidence="4 5">
    <name type="scientific">Paracidovorax valerianellae</name>
    <dbReference type="NCBI Taxonomy" id="187868"/>
    <lineage>
        <taxon>Bacteria</taxon>
        <taxon>Pseudomonadati</taxon>
        <taxon>Pseudomonadota</taxon>
        <taxon>Betaproteobacteria</taxon>
        <taxon>Burkholderiales</taxon>
        <taxon>Comamonadaceae</taxon>
        <taxon>Paracidovorax</taxon>
    </lineage>
</organism>
<feature type="domain" description="Cupin type-2" evidence="3">
    <location>
        <begin position="64"/>
        <end position="131"/>
    </location>
</feature>
<dbReference type="Gene3D" id="2.60.120.10">
    <property type="entry name" value="Jelly Rolls"/>
    <property type="match status" value="1"/>
</dbReference>
<sequence>MTQTATSTPTFTPISTPNAPPSRYLVRTAQVPSYQPANHHHTFNQRLIGPETVGAQQMEVLLGTLHKGGGALPHAHPGIEQACYLLEGTARAEVAGEAFDMLPGDMCFFPADQMHVFTVTSDTPVKLLVIYSPPYGESPDKVIRPAAATTPVPATTNPPAADA</sequence>
<evidence type="ECO:0000259" key="3">
    <source>
        <dbReference type="Pfam" id="PF07883"/>
    </source>
</evidence>
<name>A0A1G6XP28_9BURK</name>
<gene>
    <name evidence="4" type="ORF">SAMN05192589_10969</name>
</gene>
<dbReference type="InterPro" id="IPR051610">
    <property type="entry name" value="GPI/OXD"/>
</dbReference>
<protein>
    <submittedName>
        <fullName evidence="4">Cupin domain-containing protein</fullName>
    </submittedName>
</protein>
<dbReference type="SUPFAM" id="SSF51182">
    <property type="entry name" value="RmlC-like cupins"/>
    <property type="match status" value="1"/>
</dbReference>
<dbReference type="EMBL" id="FMZC01000009">
    <property type="protein sequence ID" value="SDD79979.1"/>
    <property type="molecule type" value="Genomic_DNA"/>
</dbReference>
<keyword evidence="5" id="KW-1185">Reference proteome</keyword>